<proteinExistence type="predicted"/>
<gene>
    <name evidence="1" type="ORF">HI921_09070</name>
</gene>
<evidence type="ECO:0000313" key="1">
    <source>
        <dbReference type="EMBL" id="NMP58611.1"/>
    </source>
</evidence>
<sequence>MSIKSMIQTLLKGGYKLPEILMMKLEDLELFNEVLDNEASTSELTEDFLSLLSV</sequence>
<dbReference type="RefSeq" id="WP_153830058.1">
    <property type="nucleotide sequence ID" value="NZ_JABCAG010000023.1"/>
</dbReference>
<organism evidence="1 2">
    <name type="scientific">Enterococcus mundtii</name>
    <dbReference type="NCBI Taxonomy" id="53346"/>
    <lineage>
        <taxon>Bacteria</taxon>
        <taxon>Bacillati</taxon>
        <taxon>Bacillota</taxon>
        <taxon>Bacilli</taxon>
        <taxon>Lactobacillales</taxon>
        <taxon>Enterococcaceae</taxon>
        <taxon>Enterococcus</taxon>
    </lineage>
</organism>
<dbReference type="Proteomes" id="UP000557857">
    <property type="component" value="Unassembled WGS sequence"/>
</dbReference>
<evidence type="ECO:0000313" key="2">
    <source>
        <dbReference type="Proteomes" id="UP000557857"/>
    </source>
</evidence>
<reference evidence="1 2" key="1">
    <citation type="submission" date="2020-04" db="EMBL/GenBank/DDBJ databases">
        <authorList>
            <person name="Abaymova A."/>
            <person name="Teymurazov M."/>
            <person name="Tazyna O."/>
            <person name="Chatushin Y."/>
            <person name="Svetoch E."/>
            <person name="Pereligyn V."/>
            <person name="Pohylenko V."/>
            <person name="Platonov M."/>
            <person name="Kartsev N."/>
            <person name="Skryabin Y."/>
            <person name="Sizova A."/>
            <person name="Solomentsev V."/>
            <person name="Kislichkina A."/>
            <person name="Bogun A."/>
        </authorList>
    </citation>
    <scope>NUCLEOTIDE SEQUENCE [LARGE SCALE GENOMIC DNA]</scope>
    <source>
        <strain evidence="2">SCPM-O-B-8398 (E28)</strain>
    </source>
</reference>
<name>A0A848MXX5_ENTMU</name>
<comment type="caution">
    <text evidence="1">The sequence shown here is derived from an EMBL/GenBank/DDBJ whole genome shotgun (WGS) entry which is preliminary data.</text>
</comment>
<accession>A0A848MXX5</accession>
<dbReference type="AlphaFoldDB" id="A0A848MXX5"/>
<dbReference type="EMBL" id="JABCAG010000023">
    <property type="protein sequence ID" value="NMP58611.1"/>
    <property type="molecule type" value="Genomic_DNA"/>
</dbReference>
<protein>
    <submittedName>
        <fullName evidence="1">Uncharacterized protein</fullName>
    </submittedName>
</protein>